<evidence type="ECO:0000256" key="7">
    <source>
        <dbReference type="SAM" id="MobiDB-lite"/>
    </source>
</evidence>
<dbReference type="KEGG" id="char:116219473"/>
<accession>A0A6P8ER37</accession>
<keyword evidence="1" id="KW-0479">Metal-binding</keyword>
<feature type="region of interest" description="Disordered" evidence="7">
    <location>
        <begin position="277"/>
        <end position="323"/>
    </location>
</feature>
<keyword evidence="9" id="KW-1185">Reference proteome</keyword>
<evidence type="ECO:0000313" key="9">
    <source>
        <dbReference type="Proteomes" id="UP000515152"/>
    </source>
</evidence>
<evidence type="ECO:0000256" key="1">
    <source>
        <dbReference type="ARBA" id="ARBA00022723"/>
    </source>
</evidence>
<dbReference type="AlphaFoldDB" id="A0A6P8ER37"/>
<feature type="compositionally biased region" description="Low complexity" evidence="7">
    <location>
        <begin position="414"/>
        <end position="427"/>
    </location>
</feature>
<evidence type="ECO:0000256" key="3">
    <source>
        <dbReference type="ARBA" id="ARBA00022771"/>
    </source>
</evidence>
<feature type="compositionally biased region" description="Low complexity" evidence="7">
    <location>
        <begin position="131"/>
        <end position="152"/>
    </location>
</feature>
<dbReference type="Proteomes" id="UP000515152">
    <property type="component" value="Chromosome 25"/>
</dbReference>
<dbReference type="Pfam" id="PF13837">
    <property type="entry name" value="Myb_DNA-bind_4"/>
    <property type="match status" value="1"/>
</dbReference>
<name>A0A6P8ER37_CLUHA</name>
<keyword evidence="5" id="KW-0539">Nucleus</keyword>
<evidence type="ECO:0000256" key="2">
    <source>
        <dbReference type="ARBA" id="ARBA00022737"/>
    </source>
</evidence>
<dbReference type="PANTHER" id="PTHR24377">
    <property type="entry name" value="IP01015P-RELATED"/>
    <property type="match status" value="1"/>
</dbReference>
<feature type="domain" description="C2H2-type" evidence="8">
    <location>
        <begin position="557"/>
        <end position="579"/>
    </location>
</feature>
<feature type="domain" description="C2H2-type" evidence="8">
    <location>
        <begin position="500"/>
        <end position="527"/>
    </location>
</feature>
<gene>
    <name evidence="10" type="primary">LOC116219473</name>
</gene>
<sequence>MDNPRGNTHFWTDEQTRLMLNQLKEMNILKFMDGRKTRNGELFKKVALKMVEAGFPRTHEQVRIRWKNLKKAYFQAKRDNGTSGRGFPFYDVLDELLGSRPLSLVEHNGVDSGVQLPTTMDTTMDPEETETTLLGASPGASPGSSSVRSTPACTPLPSSAPLSTAITADLPGTRTQQSRRTRDIDVLLNQMQVMNQEWKEHMKRSEAREERLIASILQRTDRMVEKLMQRMDNIQPQPNTFSPPQHHHHHQPPPSPAECNNILLAAEESVERSCEGIDIDMEEEPKSKRKRNGSDDEWAPSIEGFMQTSDKESGSEEEEEEDRPFMMAWCRDCGEESSTCCSEQDHRQLYCCVQCGYREDHQGPACTDGQETQNMDNPKAPTASYDVSELSSSKEQGSVNSSAQGVTTTEGQEDTSSSDQDSNTTSQLESSNSCHQEETVSKETHNIPMFAIYFSDLYSLQSHVEQSHGFKRELCPDCGKFLIGLDSRCSHVCDHKIKPFSCLTCGRCFTSPSGLHLHSQVHTEGHALPCRYCYKTFRFQEDKLEHEKIHLEERLKYRCPDCRKRFADRYSRSAHRKTHWKHGRFFCKVCDNADNLKRHEVVHTCL</sequence>
<feature type="domain" description="C2H2-type" evidence="8">
    <location>
        <begin position="528"/>
        <end position="555"/>
    </location>
</feature>
<evidence type="ECO:0000256" key="4">
    <source>
        <dbReference type="ARBA" id="ARBA00022833"/>
    </source>
</evidence>
<dbReference type="Gene3D" id="1.10.10.60">
    <property type="entry name" value="Homeodomain-like"/>
    <property type="match status" value="1"/>
</dbReference>
<dbReference type="InterPro" id="IPR044822">
    <property type="entry name" value="Myb_DNA-bind_4"/>
</dbReference>
<proteinExistence type="predicted"/>
<dbReference type="InterPro" id="IPR050826">
    <property type="entry name" value="Krueppel_C2H2_ZnFinger"/>
</dbReference>
<dbReference type="SMART" id="SM00355">
    <property type="entry name" value="ZnF_C2H2"/>
    <property type="match status" value="5"/>
</dbReference>
<organism evidence="9 10">
    <name type="scientific">Clupea harengus</name>
    <name type="common">Atlantic herring</name>
    <dbReference type="NCBI Taxonomy" id="7950"/>
    <lineage>
        <taxon>Eukaryota</taxon>
        <taxon>Metazoa</taxon>
        <taxon>Chordata</taxon>
        <taxon>Craniata</taxon>
        <taxon>Vertebrata</taxon>
        <taxon>Euteleostomi</taxon>
        <taxon>Actinopterygii</taxon>
        <taxon>Neopterygii</taxon>
        <taxon>Teleostei</taxon>
        <taxon>Clupei</taxon>
        <taxon>Clupeiformes</taxon>
        <taxon>Clupeoidei</taxon>
        <taxon>Clupeidae</taxon>
        <taxon>Clupea</taxon>
    </lineage>
</organism>
<dbReference type="SUPFAM" id="SSF57667">
    <property type="entry name" value="beta-beta-alpha zinc fingers"/>
    <property type="match status" value="2"/>
</dbReference>
<reference evidence="10" key="1">
    <citation type="submission" date="2025-08" db="UniProtKB">
        <authorList>
            <consortium name="RefSeq"/>
        </authorList>
    </citation>
    <scope>IDENTIFICATION</scope>
</reference>
<evidence type="ECO:0000259" key="8">
    <source>
        <dbReference type="PROSITE" id="PS50157"/>
    </source>
</evidence>
<dbReference type="GO" id="GO:0008270">
    <property type="term" value="F:zinc ion binding"/>
    <property type="evidence" value="ECO:0007669"/>
    <property type="project" value="UniProtKB-KW"/>
</dbReference>
<dbReference type="PROSITE" id="PS50157">
    <property type="entry name" value="ZINC_FINGER_C2H2_2"/>
    <property type="match status" value="3"/>
</dbReference>
<dbReference type="PROSITE" id="PS00028">
    <property type="entry name" value="ZINC_FINGER_C2H2_1"/>
    <property type="match status" value="3"/>
</dbReference>
<dbReference type="OrthoDB" id="5982876at2759"/>
<evidence type="ECO:0000313" key="10">
    <source>
        <dbReference type="RefSeq" id="XP_031418613.1"/>
    </source>
</evidence>
<feature type="region of interest" description="Disordered" evidence="7">
    <location>
        <begin position="363"/>
        <end position="441"/>
    </location>
</feature>
<evidence type="ECO:0000256" key="5">
    <source>
        <dbReference type="ARBA" id="ARBA00023242"/>
    </source>
</evidence>
<feature type="region of interest" description="Disordered" evidence="7">
    <location>
        <begin position="234"/>
        <end position="259"/>
    </location>
</feature>
<dbReference type="RefSeq" id="XP_031418613.1">
    <property type="nucleotide sequence ID" value="XM_031562753.2"/>
</dbReference>
<keyword evidence="2" id="KW-0677">Repeat</keyword>
<evidence type="ECO:0000256" key="6">
    <source>
        <dbReference type="PROSITE-ProRule" id="PRU00042"/>
    </source>
</evidence>
<keyword evidence="3 6" id="KW-0863">Zinc-finger</keyword>
<dbReference type="InterPro" id="IPR036236">
    <property type="entry name" value="Znf_C2H2_sf"/>
</dbReference>
<feature type="compositionally biased region" description="Polar residues" evidence="7">
    <location>
        <begin position="389"/>
        <end position="410"/>
    </location>
</feature>
<dbReference type="Gene3D" id="3.30.160.60">
    <property type="entry name" value="Classic Zinc Finger"/>
    <property type="match status" value="2"/>
</dbReference>
<protein>
    <submittedName>
        <fullName evidence="10">Zinc finger protein interacting with ribonucleoprotein K-like</fullName>
    </submittedName>
</protein>
<dbReference type="InterPro" id="IPR013087">
    <property type="entry name" value="Znf_C2H2_type"/>
</dbReference>
<keyword evidence="4" id="KW-0862">Zinc</keyword>
<dbReference type="GeneID" id="116219473"/>
<feature type="compositionally biased region" description="Polar residues" evidence="7">
    <location>
        <begin position="156"/>
        <end position="166"/>
    </location>
</feature>
<feature type="region of interest" description="Disordered" evidence="7">
    <location>
        <begin position="113"/>
        <end position="182"/>
    </location>
</feature>